<name>A0A5N0UWE3_9PSEU</name>
<dbReference type="PANTHER" id="PTHR39335">
    <property type="entry name" value="BLL4220 PROTEIN"/>
    <property type="match status" value="1"/>
</dbReference>
<evidence type="ECO:0000313" key="1">
    <source>
        <dbReference type="EMBL" id="KAA9153342.1"/>
    </source>
</evidence>
<dbReference type="InterPro" id="IPR005297">
    <property type="entry name" value="Lipoprotein_repeat"/>
</dbReference>
<comment type="caution">
    <text evidence="1">The sequence shown here is derived from an EMBL/GenBank/DDBJ whole genome shotgun (WGS) entry which is preliminary data.</text>
</comment>
<evidence type="ECO:0008006" key="3">
    <source>
        <dbReference type="Google" id="ProtNLM"/>
    </source>
</evidence>
<dbReference type="AlphaFoldDB" id="A0A5N0UWE3"/>
<dbReference type="RefSeq" id="WP_144757057.1">
    <property type="nucleotide sequence ID" value="NZ_VMNW02000077.1"/>
</dbReference>
<dbReference type="OrthoDB" id="597632at2"/>
<dbReference type="Proteomes" id="UP000319769">
    <property type="component" value="Unassembled WGS sequence"/>
</dbReference>
<dbReference type="Pfam" id="PF03640">
    <property type="entry name" value="Lipoprotein_15"/>
    <property type="match status" value="2"/>
</dbReference>
<keyword evidence="2" id="KW-1185">Reference proteome</keyword>
<organism evidence="1 2">
    <name type="scientific">Amycolatopsis acidicola</name>
    <dbReference type="NCBI Taxonomy" id="2596893"/>
    <lineage>
        <taxon>Bacteria</taxon>
        <taxon>Bacillati</taxon>
        <taxon>Actinomycetota</taxon>
        <taxon>Actinomycetes</taxon>
        <taxon>Pseudonocardiales</taxon>
        <taxon>Pseudonocardiaceae</taxon>
        <taxon>Amycolatopsis</taxon>
    </lineage>
</organism>
<dbReference type="PANTHER" id="PTHR39335:SF1">
    <property type="entry name" value="BLL4220 PROTEIN"/>
    <property type="match status" value="1"/>
</dbReference>
<accession>A0A5N0UWE3</accession>
<sequence length="152" mass="15796">MSGTYSSSGSATSAASMPMDQVQPALNAVRAFDLGQIVVDGQGYTVYRYDRDGTKPPKSACEGTCAQLWKPVPAAATQLLEGIDKTKVGSLTRADGTDQATLSGWPLYRYAKDEMPGETAGQGVGGTWYPITPAGGKVLAKADPGQSDAFGL</sequence>
<evidence type="ECO:0000313" key="2">
    <source>
        <dbReference type="Proteomes" id="UP000319769"/>
    </source>
</evidence>
<dbReference type="EMBL" id="VMNW02000077">
    <property type="protein sequence ID" value="KAA9153342.1"/>
    <property type="molecule type" value="Genomic_DNA"/>
</dbReference>
<dbReference type="GO" id="GO:0043448">
    <property type="term" value="P:alkane catabolic process"/>
    <property type="evidence" value="ECO:0007669"/>
    <property type="project" value="TreeGrafter"/>
</dbReference>
<reference evidence="1" key="1">
    <citation type="submission" date="2019-09" db="EMBL/GenBank/DDBJ databases">
        <authorList>
            <person name="Teo W.F.A."/>
            <person name="Duangmal K."/>
        </authorList>
    </citation>
    <scope>NUCLEOTIDE SEQUENCE [LARGE SCALE GENOMIC DNA]</scope>
    <source>
        <strain evidence="1">K81G1</strain>
    </source>
</reference>
<protein>
    <recommendedName>
        <fullName evidence="3">Lipoprotein</fullName>
    </recommendedName>
</protein>
<gene>
    <name evidence="1" type="ORF">FPZ12_034815</name>
</gene>
<proteinExistence type="predicted"/>